<sequence>MPLDSRAVDTPHGSARLLQHRAAAPWATLVLTHGAGGGVDVPDLELLARVLPRRGITVALVEMPWRVAGRRVAAPPPVLDESMAAVVNRMRPRTPLLLGGRSAGARVACRTGRALGAVGVLALAFPLHPPRRPERTRVHELTGARLPVLVVQGERDALGTPAEFPVGTALIAVPHADHSFAVPRSAPVTRDDALHGVADLVHEWIRLRLDPTL</sequence>
<dbReference type="GO" id="GO:0016787">
    <property type="term" value="F:hydrolase activity"/>
    <property type="evidence" value="ECO:0007669"/>
    <property type="project" value="UniProtKB-KW"/>
</dbReference>
<dbReference type="PANTHER" id="PTHR13136:SF11">
    <property type="entry name" value="TESTIS-EXPRESSED PROTEIN 30"/>
    <property type="match status" value="1"/>
</dbReference>
<keyword evidence="2" id="KW-0378">Hydrolase</keyword>
<dbReference type="Gene3D" id="3.40.50.1820">
    <property type="entry name" value="alpha/beta hydrolase"/>
    <property type="match status" value="1"/>
</dbReference>
<dbReference type="SUPFAM" id="SSF53474">
    <property type="entry name" value="alpha/beta-Hydrolases"/>
    <property type="match status" value="1"/>
</dbReference>
<accession>A0A6J4LMS6</accession>
<evidence type="ECO:0000313" key="2">
    <source>
        <dbReference type="EMBL" id="CAA9335157.1"/>
    </source>
</evidence>
<dbReference type="InterPro" id="IPR029058">
    <property type="entry name" value="AB_hydrolase_fold"/>
</dbReference>
<feature type="domain" description="KANL3/Tex30 alpha/beta hydrolase-like" evidence="1">
    <location>
        <begin position="27"/>
        <end position="205"/>
    </location>
</feature>
<gene>
    <name evidence="2" type="ORF">AVDCRST_MAG29-1277</name>
</gene>
<dbReference type="InterPro" id="IPR046879">
    <property type="entry name" value="KANL3/Tex30_Abhydrolase"/>
</dbReference>
<name>A0A6J4LMS6_9ACTN</name>
<reference evidence="2" key="1">
    <citation type="submission" date="2020-02" db="EMBL/GenBank/DDBJ databases">
        <authorList>
            <person name="Meier V. D."/>
        </authorList>
    </citation>
    <scope>NUCLEOTIDE SEQUENCE</scope>
    <source>
        <strain evidence="2">AVDCRST_MAG29</strain>
    </source>
</reference>
<organism evidence="2">
    <name type="scientific">uncultured Nocardioidaceae bacterium</name>
    <dbReference type="NCBI Taxonomy" id="253824"/>
    <lineage>
        <taxon>Bacteria</taxon>
        <taxon>Bacillati</taxon>
        <taxon>Actinomycetota</taxon>
        <taxon>Actinomycetes</taxon>
        <taxon>Propionibacteriales</taxon>
        <taxon>Nocardioidaceae</taxon>
        <taxon>environmental samples</taxon>
    </lineage>
</organism>
<proteinExistence type="predicted"/>
<dbReference type="EMBL" id="CADCUG010000070">
    <property type="protein sequence ID" value="CAA9335157.1"/>
    <property type="molecule type" value="Genomic_DNA"/>
</dbReference>
<dbReference type="AlphaFoldDB" id="A0A6J4LMS6"/>
<evidence type="ECO:0000259" key="1">
    <source>
        <dbReference type="Pfam" id="PF20408"/>
    </source>
</evidence>
<dbReference type="InterPro" id="IPR026555">
    <property type="entry name" value="NSL3/Tex30"/>
</dbReference>
<dbReference type="Pfam" id="PF20408">
    <property type="entry name" value="Abhydrolase_11"/>
    <property type="match status" value="1"/>
</dbReference>
<dbReference type="PANTHER" id="PTHR13136">
    <property type="entry name" value="TESTIS DEVELOPMENT PROTEIN PRTD"/>
    <property type="match status" value="1"/>
</dbReference>
<protein>
    <submittedName>
        <fullName evidence="2">Hydrolase SCO5215, alpha/beta fold family</fullName>
    </submittedName>
</protein>